<keyword evidence="1" id="KW-0812">Transmembrane</keyword>
<organism evidence="2 3">
    <name type="scientific">Gnathostoma spinigerum</name>
    <dbReference type="NCBI Taxonomy" id="75299"/>
    <lineage>
        <taxon>Eukaryota</taxon>
        <taxon>Metazoa</taxon>
        <taxon>Ecdysozoa</taxon>
        <taxon>Nematoda</taxon>
        <taxon>Chromadorea</taxon>
        <taxon>Rhabditida</taxon>
        <taxon>Spirurina</taxon>
        <taxon>Gnathostomatomorpha</taxon>
        <taxon>Gnathostomatoidea</taxon>
        <taxon>Gnathostomatidae</taxon>
        <taxon>Gnathostoma</taxon>
    </lineage>
</organism>
<keyword evidence="1" id="KW-0472">Membrane</keyword>
<keyword evidence="3" id="KW-1185">Reference proteome</keyword>
<dbReference type="AlphaFoldDB" id="A0ABD6EX89"/>
<name>A0ABD6EX89_9BILA</name>
<evidence type="ECO:0000313" key="2">
    <source>
        <dbReference type="EMBL" id="MFH4984584.1"/>
    </source>
</evidence>
<keyword evidence="1" id="KW-1133">Transmembrane helix</keyword>
<proteinExistence type="predicted"/>
<protein>
    <submittedName>
        <fullName evidence="2">Uncharacterized protein</fullName>
    </submittedName>
</protein>
<reference evidence="2 3" key="1">
    <citation type="submission" date="2024-08" db="EMBL/GenBank/DDBJ databases">
        <title>Gnathostoma spinigerum genome.</title>
        <authorList>
            <person name="Gonzalez-Bertolin B."/>
            <person name="Monzon S."/>
            <person name="Zaballos A."/>
            <person name="Jimenez P."/>
            <person name="Dekumyoy P."/>
            <person name="Varona S."/>
            <person name="Cuesta I."/>
            <person name="Sumanam S."/>
            <person name="Adisakwattana P."/>
            <person name="Gasser R.B."/>
            <person name="Hernandez-Gonzalez A."/>
            <person name="Young N.D."/>
            <person name="Perteguer M.J."/>
        </authorList>
    </citation>
    <scope>NUCLEOTIDE SEQUENCE [LARGE SCALE GENOMIC DNA]</scope>
    <source>
        <strain evidence="2">AL3</strain>
        <tissue evidence="2">Liver</tissue>
    </source>
</reference>
<feature type="transmembrane region" description="Helical" evidence="1">
    <location>
        <begin position="57"/>
        <end position="81"/>
    </location>
</feature>
<comment type="caution">
    <text evidence="2">The sequence shown here is derived from an EMBL/GenBank/DDBJ whole genome shotgun (WGS) entry which is preliminary data.</text>
</comment>
<dbReference type="Proteomes" id="UP001608902">
    <property type="component" value="Unassembled WGS sequence"/>
</dbReference>
<accession>A0ABD6EX89</accession>
<gene>
    <name evidence="2" type="ORF">AB6A40_011293</name>
</gene>
<sequence>MCLKSPEYIKGTSKRLERRPKRRKELPSITKFITVISNAVMMMSIAFYNYYQDCVNVYIMAGFIVEMLLAYGCGLVLFAGCWTDRPKLLIPNLAFLCGDILHRALAILLVTIDPFRLKHINDYHLFAEQPNKTVYSNLTGTL</sequence>
<evidence type="ECO:0000256" key="1">
    <source>
        <dbReference type="SAM" id="Phobius"/>
    </source>
</evidence>
<feature type="transmembrane region" description="Helical" evidence="1">
    <location>
        <begin position="29"/>
        <end position="51"/>
    </location>
</feature>
<evidence type="ECO:0000313" key="3">
    <source>
        <dbReference type="Proteomes" id="UP001608902"/>
    </source>
</evidence>
<dbReference type="EMBL" id="JBGFUD010018902">
    <property type="protein sequence ID" value="MFH4984584.1"/>
    <property type="molecule type" value="Genomic_DNA"/>
</dbReference>